<dbReference type="PANTHER" id="PTHR31480">
    <property type="entry name" value="BIFUNCTIONAL LYCOPENE CYCLASE/PHYTOENE SYNTHASE"/>
    <property type="match status" value="1"/>
</dbReference>
<dbReference type="SUPFAM" id="SSF48576">
    <property type="entry name" value="Terpenoid synthases"/>
    <property type="match status" value="1"/>
</dbReference>
<dbReference type="OrthoDB" id="10252354at2759"/>
<evidence type="ECO:0000313" key="4">
    <source>
        <dbReference type="EMBL" id="PRW20298.1"/>
    </source>
</evidence>
<gene>
    <name evidence="4" type="ORF">C2E21_9225</name>
</gene>
<dbReference type="Pfam" id="PF00494">
    <property type="entry name" value="SQS_PSY"/>
    <property type="match status" value="1"/>
</dbReference>
<organism evidence="4 5">
    <name type="scientific">Chlorella sorokiniana</name>
    <name type="common">Freshwater green alga</name>
    <dbReference type="NCBI Taxonomy" id="3076"/>
    <lineage>
        <taxon>Eukaryota</taxon>
        <taxon>Viridiplantae</taxon>
        <taxon>Chlorophyta</taxon>
        <taxon>core chlorophytes</taxon>
        <taxon>Trebouxiophyceae</taxon>
        <taxon>Chlorellales</taxon>
        <taxon>Chlorellaceae</taxon>
        <taxon>Chlorella clade</taxon>
        <taxon>Chlorella</taxon>
    </lineage>
</organism>
<dbReference type="AlphaFoldDB" id="A0A2P6TCE9"/>
<accession>A0A2P6TCE9</accession>
<protein>
    <recommendedName>
        <fullName evidence="2">15-cis-phytoene synthase</fullName>
        <ecNumber evidence="2">2.5.1.32</ecNumber>
    </recommendedName>
</protein>
<dbReference type="GO" id="GO:0046905">
    <property type="term" value="F:15-cis-phytoene synthase activity"/>
    <property type="evidence" value="ECO:0007669"/>
    <property type="project" value="UniProtKB-EC"/>
</dbReference>
<dbReference type="STRING" id="3076.A0A2P6TCE9"/>
<evidence type="ECO:0000256" key="1">
    <source>
        <dbReference type="ARBA" id="ARBA00001805"/>
    </source>
</evidence>
<reference evidence="4 5" key="1">
    <citation type="journal article" date="2018" name="Plant J.">
        <title>Genome sequences of Chlorella sorokiniana UTEX 1602 and Micractinium conductrix SAG 241.80: implications to maltose excretion by a green alga.</title>
        <authorList>
            <person name="Arriola M.B."/>
            <person name="Velmurugan N."/>
            <person name="Zhang Y."/>
            <person name="Plunkett M.H."/>
            <person name="Hondzo H."/>
            <person name="Barney B.M."/>
        </authorList>
    </citation>
    <scope>NUCLEOTIDE SEQUENCE [LARGE SCALE GENOMIC DNA]</scope>
    <source>
        <strain evidence="5">UTEX 1602</strain>
    </source>
</reference>
<keyword evidence="5" id="KW-1185">Reference proteome</keyword>
<dbReference type="GO" id="GO:0016117">
    <property type="term" value="P:carotenoid biosynthetic process"/>
    <property type="evidence" value="ECO:0007669"/>
    <property type="project" value="UniProtKB-KW"/>
</dbReference>
<dbReference type="EMBL" id="LHPG02000025">
    <property type="protein sequence ID" value="PRW20298.1"/>
    <property type="molecule type" value="Genomic_DNA"/>
</dbReference>
<dbReference type="Proteomes" id="UP000239899">
    <property type="component" value="Unassembled WGS sequence"/>
</dbReference>
<comment type="catalytic activity">
    <reaction evidence="1">
        <text>2 (2E,6E,10E)-geranylgeranyl diphosphate = 15-cis-phytoene + 2 diphosphate</text>
        <dbReference type="Rhea" id="RHEA:34475"/>
        <dbReference type="ChEBI" id="CHEBI:27787"/>
        <dbReference type="ChEBI" id="CHEBI:33019"/>
        <dbReference type="ChEBI" id="CHEBI:58756"/>
        <dbReference type="EC" id="2.5.1.32"/>
    </reaction>
</comment>
<proteinExistence type="predicted"/>
<dbReference type="Gene3D" id="1.10.600.10">
    <property type="entry name" value="Farnesyl Diphosphate Synthase"/>
    <property type="match status" value="1"/>
</dbReference>
<evidence type="ECO:0000256" key="3">
    <source>
        <dbReference type="ARBA" id="ARBA00022746"/>
    </source>
</evidence>
<name>A0A2P6TCE9_CHLSO</name>
<comment type="caution">
    <text evidence="4">The sequence shown here is derived from an EMBL/GenBank/DDBJ whole genome shotgun (WGS) entry which is preliminary data.</text>
</comment>
<evidence type="ECO:0000313" key="5">
    <source>
        <dbReference type="Proteomes" id="UP000239899"/>
    </source>
</evidence>
<dbReference type="EC" id="2.5.1.32" evidence="2"/>
<evidence type="ECO:0000256" key="2">
    <source>
        <dbReference type="ARBA" id="ARBA00012396"/>
    </source>
</evidence>
<keyword evidence="3" id="KW-0125">Carotenoid biosynthesis</keyword>
<dbReference type="InterPro" id="IPR008949">
    <property type="entry name" value="Isoprenoid_synthase_dom_sf"/>
</dbReference>
<sequence>MLANRLAAACAGRLQPAAAWFSTSTAAAAAAAASGNGNAADSIRQAFSYCVNQVRTYDYENYLWVQQMPKELRAPLFALRAFNVETALIGDHAKSEMLVLMRCQWWRDAVNDCFKGKPPAQPVVTALAEVLLSGHQLTRYRLQQLVSAREEDLLRTEQPASLAALERYAEGTSGQLLHLQLEAAGLGASAASAGTASAAHAAAAEHAASHLGKAVGLAALLRGTHTHASRGRVYLPADLCSQHGVTEQDVLSGHDTPAVRDVTLAVATAAQQHLQEARRLRPQLAPEARPLFLPAIATGMYLEALEKAGFNLFDQKLMQPGTAVPPLTYQLKLKWALLRSTY</sequence>
<dbReference type="InterPro" id="IPR002060">
    <property type="entry name" value="Squ/phyt_synthse"/>
</dbReference>